<accession>K6YAW0</accession>
<evidence type="ECO:0000259" key="1">
    <source>
        <dbReference type="Pfam" id="PF01370"/>
    </source>
</evidence>
<organism evidence="2 3">
    <name type="scientific">Brumicola pallidula DSM 14239 = ACAM 615</name>
    <dbReference type="NCBI Taxonomy" id="1121922"/>
    <lineage>
        <taxon>Bacteria</taxon>
        <taxon>Pseudomonadati</taxon>
        <taxon>Pseudomonadota</taxon>
        <taxon>Gammaproteobacteria</taxon>
        <taxon>Alteromonadales</taxon>
        <taxon>Alteromonadaceae</taxon>
        <taxon>Brumicola</taxon>
    </lineage>
</organism>
<dbReference type="PANTHER" id="PTHR43245:SF58">
    <property type="entry name" value="BLL5923 PROTEIN"/>
    <property type="match status" value="1"/>
</dbReference>
<protein>
    <submittedName>
        <fullName evidence="2">UDP-glucose 4-epimerase</fullName>
    </submittedName>
</protein>
<dbReference type="STRING" id="1121922.GCA_000428905_00496"/>
<dbReference type="OrthoDB" id="9801056at2"/>
<gene>
    <name evidence="2" type="primary">galE</name>
    <name evidence="2" type="ORF">GPAL_3023</name>
</gene>
<dbReference type="RefSeq" id="WP_006013373.1">
    <property type="nucleotide sequence ID" value="NZ_BAEQ01000050.1"/>
</dbReference>
<evidence type="ECO:0000313" key="3">
    <source>
        <dbReference type="Proteomes" id="UP000006251"/>
    </source>
</evidence>
<proteinExistence type="predicted"/>
<dbReference type="InterPro" id="IPR001509">
    <property type="entry name" value="Epimerase_deHydtase"/>
</dbReference>
<comment type="caution">
    <text evidence="2">The sequence shown here is derived from an EMBL/GenBank/DDBJ whole genome shotgun (WGS) entry which is preliminary data.</text>
</comment>
<dbReference type="AlphaFoldDB" id="K6YAW0"/>
<feature type="domain" description="NAD-dependent epimerase/dehydratase" evidence="1">
    <location>
        <begin position="5"/>
        <end position="206"/>
    </location>
</feature>
<evidence type="ECO:0000313" key="2">
    <source>
        <dbReference type="EMBL" id="GAC29874.1"/>
    </source>
</evidence>
<reference evidence="3" key="1">
    <citation type="journal article" date="2014" name="Environ. Microbiol.">
        <title>Comparative genomics of the marine bacterial genus Glaciecola reveals the high degree of genomic diversity and genomic characteristic for cold adaptation.</title>
        <authorList>
            <person name="Qin Q.L."/>
            <person name="Xie B.B."/>
            <person name="Yu Y."/>
            <person name="Shu Y.L."/>
            <person name="Rong J.C."/>
            <person name="Zhang Y.J."/>
            <person name="Zhao D.L."/>
            <person name="Chen X.L."/>
            <person name="Zhang X.Y."/>
            <person name="Chen B."/>
            <person name="Zhou B.C."/>
            <person name="Zhang Y.Z."/>
        </authorList>
    </citation>
    <scope>NUCLEOTIDE SEQUENCE [LARGE SCALE GENOMIC DNA]</scope>
    <source>
        <strain evidence="3">ACAM 615</strain>
    </source>
</reference>
<dbReference type="SUPFAM" id="SSF51735">
    <property type="entry name" value="NAD(P)-binding Rossmann-fold domains"/>
    <property type="match status" value="1"/>
</dbReference>
<dbReference type="Gene3D" id="3.40.50.720">
    <property type="entry name" value="NAD(P)-binding Rossmann-like Domain"/>
    <property type="match status" value="1"/>
</dbReference>
<sequence length="288" mass="32187">MNTKILVTGATGFIGKHLVTSLGQSCVEFESFQDDLATDYTLEKYDDVFSIIHLAGLAHNKAKSDDHLRQINYFGTLALAKKAKLQGIKRFVFLSSTTVYGNVEGLINEISPTFPFNEFARLKLKTEIDLLQLGDDNFEVVIVRAPLIYGSDAPANFKLLTKLVDFMPILPFQLARKKRSYVAVQSVIDFLLICVEHPKAAQQIFLVADIKPVSICEFTQQIALMLGKKRFQVPIPIVIMKVCANLLGKKELVNVLFGGLEIDISKANELLGWSPKFTMQQAMIKSEK</sequence>
<dbReference type="InterPro" id="IPR050177">
    <property type="entry name" value="Lipid_A_modif_metabolic_enz"/>
</dbReference>
<dbReference type="PANTHER" id="PTHR43245">
    <property type="entry name" value="BIFUNCTIONAL POLYMYXIN RESISTANCE PROTEIN ARNA"/>
    <property type="match status" value="1"/>
</dbReference>
<dbReference type="Pfam" id="PF01370">
    <property type="entry name" value="Epimerase"/>
    <property type="match status" value="1"/>
</dbReference>
<dbReference type="EMBL" id="BAEQ01000050">
    <property type="protein sequence ID" value="GAC29874.1"/>
    <property type="molecule type" value="Genomic_DNA"/>
</dbReference>
<dbReference type="Proteomes" id="UP000006251">
    <property type="component" value="Unassembled WGS sequence"/>
</dbReference>
<dbReference type="InterPro" id="IPR036291">
    <property type="entry name" value="NAD(P)-bd_dom_sf"/>
</dbReference>
<keyword evidence="3" id="KW-1185">Reference proteome</keyword>
<name>K6YAW0_9ALTE</name>